<evidence type="ECO:0000259" key="8">
    <source>
        <dbReference type="Pfam" id="PF18052"/>
    </source>
</evidence>
<dbReference type="Gene3D" id="3.40.50.300">
    <property type="entry name" value="P-loop containing nucleotide triphosphate hydrolases"/>
    <property type="match status" value="1"/>
</dbReference>
<feature type="domain" description="NB-ARC" evidence="7">
    <location>
        <begin position="178"/>
        <end position="348"/>
    </location>
</feature>
<evidence type="ECO:0000259" key="9">
    <source>
        <dbReference type="Pfam" id="PF23559"/>
    </source>
</evidence>
<dbReference type="InterPro" id="IPR056789">
    <property type="entry name" value="LRR_R13L1-DRL21"/>
</dbReference>
<dbReference type="Pfam" id="PF23559">
    <property type="entry name" value="WHD_DRP"/>
    <property type="match status" value="1"/>
</dbReference>
<keyword evidence="4" id="KW-0611">Plant defense</keyword>
<dbReference type="Gene3D" id="1.10.8.430">
    <property type="entry name" value="Helical domain of apoptotic protease-activating factors"/>
    <property type="match status" value="1"/>
</dbReference>
<dbReference type="GeneID" id="103328017"/>
<keyword evidence="6" id="KW-0175">Coiled coil</keyword>
<name>A0ABM1LW52_PRUMU</name>
<dbReference type="InterPro" id="IPR032675">
    <property type="entry name" value="LRR_dom_sf"/>
</dbReference>
<evidence type="ECO:0000256" key="1">
    <source>
        <dbReference type="ARBA" id="ARBA00022614"/>
    </source>
</evidence>
<accession>A0ABM1LW52</accession>
<dbReference type="InterPro" id="IPR003591">
    <property type="entry name" value="Leu-rich_rpt_typical-subtyp"/>
</dbReference>
<dbReference type="InterPro" id="IPR041118">
    <property type="entry name" value="Rx_N"/>
</dbReference>
<evidence type="ECO:0000256" key="4">
    <source>
        <dbReference type="ARBA" id="ARBA00022821"/>
    </source>
</evidence>
<reference evidence="12" key="2">
    <citation type="submission" date="2025-08" db="UniProtKB">
        <authorList>
            <consortium name="RefSeq"/>
        </authorList>
    </citation>
    <scope>IDENTIFICATION</scope>
</reference>
<evidence type="ECO:0000256" key="5">
    <source>
        <dbReference type="ARBA" id="ARBA00022840"/>
    </source>
</evidence>
<keyword evidence="3" id="KW-0547">Nucleotide-binding</keyword>
<dbReference type="InterPro" id="IPR058922">
    <property type="entry name" value="WHD_DRP"/>
</dbReference>
<keyword evidence="5" id="KW-0067">ATP-binding</keyword>
<dbReference type="Pfam" id="PF00931">
    <property type="entry name" value="NB-ARC"/>
    <property type="match status" value="1"/>
</dbReference>
<evidence type="ECO:0000259" key="10">
    <source>
        <dbReference type="Pfam" id="PF25019"/>
    </source>
</evidence>
<dbReference type="SMART" id="SM00369">
    <property type="entry name" value="LRR_TYP"/>
    <property type="match status" value="3"/>
</dbReference>
<dbReference type="PANTHER" id="PTHR36766:SF51">
    <property type="entry name" value="DISEASE RESISTANCE RPP13-LIKE PROTEIN 1"/>
    <property type="match status" value="1"/>
</dbReference>
<feature type="coiled-coil region" evidence="6">
    <location>
        <begin position="39"/>
        <end position="90"/>
    </location>
</feature>
<proteinExistence type="predicted"/>
<feature type="domain" description="R13L1/DRL21-like LRR repeat region" evidence="10">
    <location>
        <begin position="696"/>
        <end position="819"/>
    </location>
</feature>
<gene>
    <name evidence="12" type="primary">LOC103328017</name>
</gene>
<reference evidence="11" key="1">
    <citation type="journal article" date="2012" name="Nat. Commun.">
        <title>The genome of Prunus mume.</title>
        <authorList>
            <person name="Zhang Q."/>
            <person name="Chen W."/>
            <person name="Sun L."/>
            <person name="Zhao F."/>
            <person name="Huang B."/>
            <person name="Yang W."/>
            <person name="Tao Y."/>
            <person name="Wang J."/>
            <person name="Yuan Z."/>
            <person name="Fan G."/>
            <person name="Xing Z."/>
            <person name="Han C."/>
            <person name="Pan H."/>
            <person name="Zhong X."/>
            <person name="Shi W."/>
            <person name="Liang X."/>
            <person name="Du D."/>
            <person name="Sun F."/>
            <person name="Xu Z."/>
            <person name="Hao R."/>
            <person name="Lv T."/>
            <person name="Lv Y."/>
            <person name="Zheng Z."/>
            <person name="Sun M."/>
            <person name="Luo L."/>
            <person name="Cai M."/>
            <person name="Gao Y."/>
            <person name="Wang J."/>
            <person name="Yin Y."/>
            <person name="Xu X."/>
            <person name="Cheng T."/>
            <person name="Wang J."/>
        </authorList>
    </citation>
    <scope>NUCLEOTIDE SEQUENCE [LARGE SCALE GENOMIC DNA]</scope>
</reference>
<dbReference type="SUPFAM" id="SSF52058">
    <property type="entry name" value="L domain-like"/>
    <property type="match status" value="2"/>
</dbReference>
<keyword evidence="11" id="KW-1185">Reference proteome</keyword>
<dbReference type="Gene3D" id="1.20.5.4130">
    <property type="match status" value="1"/>
</dbReference>
<sequence>MEIVAGAFAEALLEEVFGKMLSKEVLDFIQGRKLTEGLLKKLKITLLSVNAVLDDAEEKQISNQDVKQWLEELKEAVYDAQDLLNEIKTEALRCKVEAEYGSSTSKMFRKLNKKLFSPWFYAIDKAIDSKIEEIIERLEFIEKKKDVLNLKAGARRRASQIIPSTSLVDDFTPYGRDEDKETIIKLLLDDVTENKVSVVPIVGMGGIGKTTLAQLVYNNVRVKQHFELHAWVCVSEEFDVVRVTQTIYGSMIMSRTCDLVDLNMLQVKLKEALTGKKFLFVLDDVWNEKYFDWDVLRRPFESGAHGSKIIVTTRNASVASVMGTLPTHHLMQISEEDCWLLFARHAFKSGRVGGNPKLEVIGRQIIRKCKGLPLAAKSLGGILSSESNVEEWENILKNDIWQLSDKDSNILPALWLSYHYLPRHLKRCFAYCSIFPKDYVFTKSNLVFLWMAEGLLQSKNKKTMEEVGEDYFNDLLSRSFFQHSQGEFDHQPVFTMHDLINDLAKFVCGDFCVRLEDNDSLDIQCKTRHFSYMKTYGDGFEKFEALYEAKNLRTFLPFSLTCPIVAKFYMSDKILHDLIPTLQCLRVLNLSGYNIRNLPNSISNLKHLRHLDLSYTLIGKLPNTTCTLYNLQTLLLSYCRGLVELPTNLERLINLRHLDIRGTKLGKMPPKMGKLQDLQTLSDFVLDQNTAGYDDIVELKELRCLRGTLCISGLHNIVHVRDALEANMKEKKYLNQLVLKWGGDTEDSQKDREVLDNLQPHTNLKELTIVSYEGTRFPGWLVDRSYSNLVCLRLLNCKNCYFLPPLGMLPSLRELEIIGLNGVVSIGAEFFGNDGSEIQQFRSLQVLIFENMRDWQEWSYVGGNEEGGAFPDLCELRLRNCPKLSGRLPLDYFPKLKRLVLCRTNIECVTLSQESECSKLLCLEYLYIYCPSFVCFPEGGLHAPNLTNINICRCKKLRSLPEHMHTLLPSLQSMDITECPELESFPDGGLPSKLKSLRIESCRKLIANRMQWDLGRLTSLRDLRVDFNECGEVDSFPEEGLLPTTLSSLSISTFSNLKTMDGNGLTNLICLKYLAIRRCPELQSLPEEGLPTSLSLLEIFYCPLLKQRCQREKGEDWPKIAHIRHIMIDGEQI</sequence>
<dbReference type="Proteomes" id="UP000694861">
    <property type="component" value="Linkage group LG1"/>
</dbReference>
<dbReference type="Gene3D" id="1.10.10.10">
    <property type="entry name" value="Winged helix-like DNA-binding domain superfamily/Winged helix DNA-binding domain"/>
    <property type="match status" value="1"/>
</dbReference>
<evidence type="ECO:0000313" key="12">
    <source>
        <dbReference type="RefSeq" id="XP_016651629.1"/>
    </source>
</evidence>
<keyword evidence="2" id="KW-0677">Repeat</keyword>
<dbReference type="InterPro" id="IPR027417">
    <property type="entry name" value="P-loop_NTPase"/>
</dbReference>
<feature type="domain" description="Disease resistance protein winged helix" evidence="9">
    <location>
        <begin position="434"/>
        <end position="504"/>
    </location>
</feature>
<dbReference type="Pfam" id="PF18052">
    <property type="entry name" value="Rx_N"/>
    <property type="match status" value="1"/>
</dbReference>
<dbReference type="InterPro" id="IPR036388">
    <property type="entry name" value="WH-like_DNA-bd_sf"/>
</dbReference>
<organism evidence="11 12">
    <name type="scientific">Prunus mume</name>
    <name type="common">Japanese apricot</name>
    <name type="synonym">Armeniaca mume</name>
    <dbReference type="NCBI Taxonomy" id="102107"/>
    <lineage>
        <taxon>Eukaryota</taxon>
        <taxon>Viridiplantae</taxon>
        <taxon>Streptophyta</taxon>
        <taxon>Embryophyta</taxon>
        <taxon>Tracheophyta</taxon>
        <taxon>Spermatophyta</taxon>
        <taxon>Magnoliopsida</taxon>
        <taxon>eudicotyledons</taxon>
        <taxon>Gunneridae</taxon>
        <taxon>Pentapetalae</taxon>
        <taxon>rosids</taxon>
        <taxon>fabids</taxon>
        <taxon>Rosales</taxon>
        <taxon>Rosaceae</taxon>
        <taxon>Amygdaloideae</taxon>
        <taxon>Amygdaleae</taxon>
        <taxon>Prunus</taxon>
    </lineage>
</organism>
<dbReference type="Pfam" id="PF25019">
    <property type="entry name" value="LRR_R13L1-DRL21"/>
    <property type="match status" value="1"/>
</dbReference>
<protein>
    <submittedName>
        <fullName evidence="12">Disease resistance protein At3g14460</fullName>
    </submittedName>
</protein>
<feature type="domain" description="Disease resistance N-terminal" evidence="8">
    <location>
        <begin position="18"/>
        <end position="102"/>
    </location>
</feature>
<evidence type="ECO:0000256" key="2">
    <source>
        <dbReference type="ARBA" id="ARBA00022737"/>
    </source>
</evidence>
<dbReference type="RefSeq" id="XP_016651629.1">
    <property type="nucleotide sequence ID" value="XM_016796143.1"/>
</dbReference>
<dbReference type="SUPFAM" id="SSF52540">
    <property type="entry name" value="P-loop containing nucleoside triphosphate hydrolases"/>
    <property type="match status" value="1"/>
</dbReference>
<dbReference type="InterPro" id="IPR002182">
    <property type="entry name" value="NB-ARC"/>
</dbReference>
<dbReference type="InterPro" id="IPR042197">
    <property type="entry name" value="Apaf_helical"/>
</dbReference>
<evidence type="ECO:0000256" key="6">
    <source>
        <dbReference type="SAM" id="Coils"/>
    </source>
</evidence>
<evidence type="ECO:0000313" key="11">
    <source>
        <dbReference type="Proteomes" id="UP000694861"/>
    </source>
</evidence>
<dbReference type="Gene3D" id="3.80.10.10">
    <property type="entry name" value="Ribonuclease Inhibitor"/>
    <property type="match status" value="4"/>
</dbReference>
<evidence type="ECO:0000259" key="7">
    <source>
        <dbReference type="Pfam" id="PF00931"/>
    </source>
</evidence>
<keyword evidence="1" id="KW-0433">Leucine-rich repeat</keyword>
<evidence type="ECO:0000256" key="3">
    <source>
        <dbReference type="ARBA" id="ARBA00022741"/>
    </source>
</evidence>
<dbReference type="PANTHER" id="PTHR36766">
    <property type="entry name" value="PLANT BROAD-SPECTRUM MILDEW RESISTANCE PROTEIN RPW8"/>
    <property type="match status" value="1"/>
</dbReference>
<dbReference type="PRINTS" id="PR00364">
    <property type="entry name" value="DISEASERSIST"/>
</dbReference>